<keyword evidence="1" id="KW-0472">Membrane</keyword>
<feature type="transmembrane region" description="Helical" evidence="1">
    <location>
        <begin position="6"/>
        <end position="28"/>
    </location>
</feature>
<dbReference type="EMBL" id="UINC01034650">
    <property type="protein sequence ID" value="SVB25822.1"/>
    <property type="molecule type" value="Genomic_DNA"/>
</dbReference>
<keyword evidence="1" id="KW-0812">Transmembrane</keyword>
<dbReference type="InterPro" id="IPR021279">
    <property type="entry name" value="DUF2721"/>
</dbReference>
<evidence type="ECO:0000256" key="1">
    <source>
        <dbReference type="SAM" id="Phobius"/>
    </source>
</evidence>
<name>A0A382CJ39_9ZZZZ</name>
<keyword evidence="1" id="KW-1133">Transmembrane helix</keyword>
<evidence type="ECO:0000313" key="2">
    <source>
        <dbReference type="EMBL" id="SVB25822.1"/>
    </source>
</evidence>
<evidence type="ECO:0008006" key="3">
    <source>
        <dbReference type="Google" id="ProtNLM"/>
    </source>
</evidence>
<feature type="transmembrane region" description="Helical" evidence="1">
    <location>
        <begin position="65"/>
        <end position="87"/>
    </location>
</feature>
<protein>
    <recommendedName>
        <fullName evidence="3">DUF2721 domain-containing protein</fullName>
    </recommendedName>
</protein>
<proteinExistence type="predicted"/>
<dbReference type="AlphaFoldDB" id="A0A382CJ39"/>
<dbReference type="Pfam" id="PF11026">
    <property type="entry name" value="DUF2721"/>
    <property type="match status" value="1"/>
</dbReference>
<gene>
    <name evidence="2" type="ORF">METZ01_LOCUS178676</name>
</gene>
<feature type="transmembrane region" description="Helical" evidence="1">
    <location>
        <begin position="99"/>
        <end position="121"/>
    </location>
</feature>
<reference evidence="2" key="1">
    <citation type="submission" date="2018-05" db="EMBL/GenBank/DDBJ databases">
        <authorList>
            <person name="Lanie J.A."/>
            <person name="Ng W.-L."/>
            <person name="Kazmierczak K.M."/>
            <person name="Andrzejewski T.M."/>
            <person name="Davidsen T.M."/>
            <person name="Wayne K.J."/>
            <person name="Tettelin H."/>
            <person name="Glass J.I."/>
            <person name="Rusch D."/>
            <person name="Podicherti R."/>
            <person name="Tsui H.-C.T."/>
            <person name="Winkler M.E."/>
        </authorList>
    </citation>
    <scope>NUCLEOTIDE SEQUENCE</scope>
</reference>
<accession>A0A382CJ39</accession>
<sequence length="137" mass="15194">MILDLTTAALMLPAIPFLMMAFGARFTVVSELIRKLHDEYASDIDASDVRATRMLEEISALKKRLLMIQITLIITSLSFLANLLTVFTLYMGNQHVSKWLFGVVLGLLILAIISFIVEVGIAAKSLNLHLSDLDSNE</sequence>
<organism evidence="2">
    <name type="scientific">marine metagenome</name>
    <dbReference type="NCBI Taxonomy" id="408172"/>
    <lineage>
        <taxon>unclassified sequences</taxon>
        <taxon>metagenomes</taxon>
        <taxon>ecological metagenomes</taxon>
    </lineage>
</organism>